<reference evidence="1 2" key="1">
    <citation type="submission" date="2014-02" db="EMBL/GenBank/DDBJ databases">
        <title>Draft genome sequence of Rickettsia buchneri sp. nov. ISO7T.</title>
        <authorList>
            <person name="Felsheim R.F."/>
            <person name="Kurtti T.J."/>
            <person name="Munderloh U.G."/>
        </authorList>
    </citation>
    <scope>NUCLEOTIDE SEQUENCE [LARGE SCALE GENOMIC DNA]</scope>
    <source>
        <strain evidence="1 2">ISO7</strain>
    </source>
</reference>
<comment type="caution">
    <text evidence="1">The sequence shown here is derived from an EMBL/GenBank/DDBJ whole genome shotgun (WGS) entry which is preliminary data.</text>
</comment>
<dbReference type="Proteomes" id="UP000027161">
    <property type="component" value="Unassembled WGS sequence"/>
</dbReference>
<dbReference type="NCBIfam" id="TIGR02743">
    <property type="entry name" value="TraW"/>
    <property type="match status" value="1"/>
</dbReference>
<dbReference type="RefSeq" id="WP_037213936.1">
    <property type="nucleotide sequence ID" value="NZ_CP113531.1"/>
</dbReference>
<proteinExistence type="predicted"/>
<name>A0A8E0WMB8_9RICK</name>
<dbReference type="InterPro" id="IPR014114">
    <property type="entry name" value="TraW"/>
</dbReference>
<keyword evidence="2" id="KW-1185">Reference proteome</keyword>
<gene>
    <name evidence="1" type="ORF">REISMN_02685</name>
</gene>
<dbReference type="EMBL" id="JFKF01000047">
    <property type="protein sequence ID" value="KDO03243.1"/>
    <property type="molecule type" value="Genomic_DNA"/>
</dbReference>
<sequence>MTRYLYLKIVFISSFILFLIVLKVSYVNAQNNTLENSVGNNSKVEIKDYGVRGHLFPIIEESLLEVIMSRLKIAEQNGVLATMQEEFNNRVKQKISRPTPVAGLSKVRKNRSWHYDPSFVQKTDIKDQKGNVVIHVGTSVNPLDKISWGESLIFIDGDDQQQINWAKSKIGKLILINGSPIELIKKLNKPVFFDQGGVLTTRFKIKAVPATIQQEGKLLKISEVKIN</sequence>
<protein>
    <submittedName>
        <fullName evidence="1">Conjugal transfer pilus assembly protein TraW</fullName>
    </submittedName>
</protein>
<evidence type="ECO:0000313" key="1">
    <source>
        <dbReference type="EMBL" id="KDO03243.1"/>
    </source>
</evidence>
<accession>A0A8E0WMB8</accession>
<evidence type="ECO:0000313" key="2">
    <source>
        <dbReference type="Proteomes" id="UP000027161"/>
    </source>
</evidence>
<dbReference type="AlphaFoldDB" id="A0A8E0WMB8"/>
<organism evidence="1 2">
    <name type="scientific">Rickettsia tamurae subsp. buchneri</name>
    <dbReference type="NCBI Taxonomy" id="1462938"/>
    <lineage>
        <taxon>Bacteria</taxon>
        <taxon>Pseudomonadati</taxon>
        <taxon>Pseudomonadota</taxon>
        <taxon>Alphaproteobacteria</taxon>
        <taxon>Rickettsiales</taxon>
        <taxon>Rickettsiaceae</taxon>
        <taxon>Rickettsieae</taxon>
        <taxon>Rickettsia</taxon>
        <taxon>spotted fever group</taxon>
    </lineage>
</organism>